<protein>
    <submittedName>
        <fullName evidence="1">COG3747 Phage terminase, small subunit</fullName>
    </submittedName>
</protein>
<dbReference type="EMBL" id="LR797053">
    <property type="protein sequence ID" value="CAB4183963.1"/>
    <property type="molecule type" value="Genomic_DNA"/>
</dbReference>
<evidence type="ECO:0000313" key="2">
    <source>
        <dbReference type="EMBL" id="CAB4214505.1"/>
    </source>
</evidence>
<accession>A0A6J5QI13</accession>
<gene>
    <name evidence="1" type="ORF">UFOVP1102_23</name>
    <name evidence="2" type="ORF">UFOVP1463_50</name>
</gene>
<sequence>MTNRLPPELHIVNGTKAGHSAKPLPEAVRQRVPKADWLDNPDAWDRDVFVRETSDFLWETYGIGCNQDKHVLAALANQMDIYIKCIKGIQKGGIITQFNNGATIGPNPFLTAGDKALSRAIVLMNELGLTPKSRLAGGVKTEGGKFSKLLSGP</sequence>
<organism evidence="1">
    <name type="scientific">uncultured Caudovirales phage</name>
    <dbReference type="NCBI Taxonomy" id="2100421"/>
    <lineage>
        <taxon>Viruses</taxon>
        <taxon>Duplodnaviria</taxon>
        <taxon>Heunggongvirae</taxon>
        <taxon>Uroviricota</taxon>
        <taxon>Caudoviricetes</taxon>
        <taxon>Peduoviridae</taxon>
        <taxon>Maltschvirus</taxon>
        <taxon>Maltschvirus maltsch</taxon>
    </lineage>
</organism>
<name>A0A6J5QI13_9CAUD</name>
<proteinExistence type="predicted"/>
<reference evidence="1" key="1">
    <citation type="submission" date="2020-05" db="EMBL/GenBank/DDBJ databases">
        <authorList>
            <person name="Chiriac C."/>
            <person name="Salcher M."/>
            <person name="Ghai R."/>
            <person name="Kavagutti S V."/>
        </authorList>
    </citation>
    <scope>NUCLEOTIDE SEQUENCE</scope>
</reference>
<evidence type="ECO:0000313" key="1">
    <source>
        <dbReference type="EMBL" id="CAB4183963.1"/>
    </source>
</evidence>
<dbReference type="InterPro" id="IPR006448">
    <property type="entry name" value="Phage_term_ssu_P27"/>
</dbReference>
<dbReference type="EMBL" id="LR797413">
    <property type="protein sequence ID" value="CAB4214505.1"/>
    <property type="molecule type" value="Genomic_DNA"/>
</dbReference>
<dbReference type="Pfam" id="PF05119">
    <property type="entry name" value="Terminase_4"/>
    <property type="match status" value="1"/>
</dbReference>